<comment type="caution">
    <text evidence="1">The sequence shown here is derived from an EMBL/GenBank/DDBJ whole genome shotgun (WGS) entry which is preliminary data.</text>
</comment>
<dbReference type="EMBL" id="VFWZ01000003">
    <property type="protein sequence ID" value="TPN85828.1"/>
    <property type="molecule type" value="Genomic_DNA"/>
</dbReference>
<dbReference type="InterPro" id="IPR036390">
    <property type="entry name" value="WH_DNA-bd_sf"/>
</dbReference>
<sequence>MLLDYSITLKQLDRYVDDYNATLSADALPLKGSMLHTAKEIVRMYGRALLKASKHTRLQEDNLPSMRANNVQLSKITKMSSRTIQRHLKRLLQTGIITKKINHGSKFPYELWITPKILWIKGLTTPKKSIMDEMTSKFQDAEKQEITNDTATKCPHRDARNYQKNSTNKLIGVDNFKNTGILALANVLTTHTDQRSSLPRTTFSDFAGYPQLKAPQIDPQLKAAGGMMATAGWQGLALCKPGGAKIPRPISQADVNQATTRHTFLLSYAKKLYGLARQKLYADTLLTPYQHQTAIALLYQWYRPVPNEKLARAHEIYCDRIELARKYIARKPQERFVTLPDQYFDPKNKNGFAGTKRWYQKHKIYLQRLQLQSILRQQIQKFKRNEAKDTGQGRPRITVLRECQQEIDKLKIPALAKQFESAVQHILRS</sequence>
<dbReference type="SUPFAM" id="SSF46785">
    <property type="entry name" value="Winged helix' DNA-binding domain"/>
    <property type="match status" value="1"/>
</dbReference>
<evidence type="ECO:0000313" key="1">
    <source>
        <dbReference type="EMBL" id="TPN85828.1"/>
    </source>
</evidence>
<dbReference type="RefSeq" id="WP_140592802.1">
    <property type="nucleotide sequence ID" value="NZ_VFWZ01000003.1"/>
</dbReference>
<dbReference type="AlphaFoldDB" id="A0A504JDP2"/>
<name>A0A504JDP2_9FLAO</name>
<keyword evidence="2" id="KW-1185">Reference proteome</keyword>
<dbReference type="Proteomes" id="UP000315540">
    <property type="component" value="Unassembled WGS sequence"/>
</dbReference>
<accession>A0A504JDP2</accession>
<evidence type="ECO:0000313" key="2">
    <source>
        <dbReference type="Proteomes" id="UP000315540"/>
    </source>
</evidence>
<proteinExistence type="predicted"/>
<dbReference type="Pfam" id="PF13412">
    <property type="entry name" value="HTH_24"/>
    <property type="match status" value="1"/>
</dbReference>
<gene>
    <name evidence="1" type="ORF">FHK87_11100</name>
</gene>
<dbReference type="OrthoDB" id="1158125at2"/>
<protein>
    <submittedName>
        <fullName evidence="1">Winged helix-turn-helix transcriptional regulator</fullName>
    </submittedName>
</protein>
<reference evidence="1 2" key="1">
    <citation type="submission" date="2019-06" db="EMBL/GenBank/DDBJ databases">
        <authorList>
            <person name="Meng X."/>
        </authorList>
    </citation>
    <scope>NUCLEOTIDE SEQUENCE [LARGE SCALE GENOMIC DNA]</scope>
    <source>
        <strain evidence="1 2">M625</strain>
    </source>
</reference>
<organism evidence="1 2">
    <name type="scientific">Aquimarina algicola</name>
    <dbReference type="NCBI Taxonomy" id="2589995"/>
    <lineage>
        <taxon>Bacteria</taxon>
        <taxon>Pseudomonadati</taxon>
        <taxon>Bacteroidota</taxon>
        <taxon>Flavobacteriia</taxon>
        <taxon>Flavobacteriales</taxon>
        <taxon>Flavobacteriaceae</taxon>
        <taxon>Aquimarina</taxon>
    </lineage>
</organism>